<dbReference type="Proteomes" id="UP000813462">
    <property type="component" value="Unassembled WGS sequence"/>
</dbReference>
<dbReference type="AlphaFoldDB" id="A0A978VU12"/>
<comment type="caution">
    <text evidence="2">The sequence shown here is derived from an EMBL/GenBank/DDBJ whole genome shotgun (WGS) entry which is preliminary data.</text>
</comment>
<reference evidence="2" key="1">
    <citation type="journal article" date="2021" name="Front. Plant Sci.">
        <title>Chromosome-Scale Genome Assembly for Chinese Sour Jujube and Insights Into Its Genome Evolution and Domestication Signature.</title>
        <authorList>
            <person name="Shen L.-Y."/>
            <person name="Luo H."/>
            <person name="Wang X.-L."/>
            <person name="Wang X.-M."/>
            <person name="Qiu X.-J."/>
            <person name="Liu H."/>
            <person name="Zhou S.-S."/>
            <person name="Jia K.-H."/>
            <person name="Nie S."/>
            <person name="Bao Y.-T."/>
            <person name="Zhang R.-G."/>
            <person name="Yun Q.-Z."/>
            <person name="Chai Y.-H."/>
            <person name="Lu J.-Y."/>
            <person name="Li Y."/>
            <person name="Zhao S.-W."/>
            <person name="Mao J.-F."/>
            <person name="Jia S.-G."/>
            <person name="Mao Y.-M."/>
        </authorList>
    </citation>
    <scope>NUCLEOTIDE SEQUENCE</scope>
    <source>
        <strain evidence="2">AT0</strain>
        <tissue evidence="2">Leaf</tissue>
    </source>
</reference>
<gene>
    <name evidence="2" type="ORF">FEM48_Zijuj02G0059600</name>
</gene>
<organism evidence="2 3">
    <name type="scientific">Ziziphus jujuba var. spinosa</name>
    <dbReference type="NCBI Taxonomy" id="714518"/>
    <lineage>
        <taxon>Eukaryota</taxon>
        <taxon>Viridiplantae</taxon>
        <taxon>Streptophyta</taxon>
        <taxon>Embryophyta</taxon>
        <taxon>Tracheophyta</taxon>
        <taxon>Spermatophyta</taxon>
        <taxon>Magnoliopsida</taxon>
        <taxon>eudicotyledons</taxon>
        <taxon>Gunneridae</taxon>
        <taxon>Pentapetalae</taxon>
        <taxon>rosids</taxon>
        <taxon>fabids</taxon>
        <taxon>Rosales</taxon>
        <taxon>Rhamnaceae</taxon>
        <taxon>Paliureae</taxon>
        <taxon>Ziziphus</taxon>
    </lineage>
</organism>
<name>A0A978VU12_ZIZJJ</name>
<dbReference type="EMBL" id="JAEACU010000002">
    <property type="protein sequence ID" value="KAH7542307.1"/>
    <property type="molecule type" value="Genomic_DNA"/>
</dbReference>
<evidence type="ECO:0000313" key="2">
    <source>
        <dbReference type="EMBL" id="KAH7542307.1"/>
    </source>
</evidence>
<sequence length="187" mass="21477">MSKEKYPKKERKKEKMECKGCGGRPNRSDIHLSRGEEAEIEAKTRNHFDGITPKRHTKPQRSEYSSKYVDSLSNGAQQCIPEFLEFQRLENHPDQQKLDWSTRDLREEFVETEYYKDLNCADKIHHTTGTGFINIDRTSGKRYNLAPDTVTACHDSCKGNPATNEWIPEPAINTIPLASGKPHRSDN</sequence>
<feature type="compositionally biased region" description="Basic and acidic residues" evidence="1">
    <location>
        <begin position="1"/>
        <end position="18"/>
    </location>
</feature>
<feature type="region of interest" description="Disordered" evidence="1">
    <location>
        <begin position="1"/>
        <end position="64"/>
    </location>
</feature>
<evidence type="ECO:0000313" key="3">
    <source>
        <dbReference type="Proteomes" id="UP000813462"/>
    </source>
</evidence>
<feature type="compositionally biased region" description="Basic and acidic residues" evidence="1">
    <location>
        <begin position="26"/>
        <end position="48"/>
    </location>
</feature>
<protein>
    <submittedName>
        <fullName evidence="2">Uncharacterized protein</fullName>
    </submittedName>
</protein>
<dbReference type="PANTHER" id="PTHR34686">
    <property type="entry name" value="MATERNAL EFFECT EMBRYO ARREST PROTEIN"/>
    <property type="match status" value="1"/>
</dbReference>
<dbReference type="PANTHER" id="PTHR34686:SF5">
    <property type="entry name" value="OS05G0451300 PROTEIN"/>
    <property type="match status" value="1"/>
</dbReference>
<accession>A0A978VU12</accession>
<proteinExistence type="predicted"/>
<evidence type="ECO:0000256" key="1">
    <source>
        <dbReference type="SAM" id="MobiDB-lite"/>
    </source>
</evidence>